<dbReference type="Pfam" id="PF01597">
    <property type="entry name" value="GCV_H"/>
    <property type="match status" value="1"/>
</dbReference>
<dbReference type="InterPro" id="IPR033753">
    <property type="entry name" value="GCV_H/Fam206"/>
</dbReference>
<sequence length="39" mass="4451">MDITDSLLYTNDHEWIKIEENQAIIGITNFAQSELGDIV</sequence>
<evidence type="ECO:0008006" key="2">
    <source>
        <dbReference type="Google" id="ProtNLM"/>
    </source>
</evidence>
<protein>
    <recommendedName>
        <fullName evidence="2">Glycine cleavage system protein H</fullName>
    </recommendedName>
</protein>
<evidence type="ECO:0000313" key="1">
    <source>
        <dbReference type="EMBL" id="SVB82908.1"/>
    </source>
</evidence>
<dbReference type="AlphaFoldDB" id="A0A382H6I0"/>
<dbReference type="Gene3D" id="2.40.50.100">
    <property type="match status" value="1"/>
</dbReference>
<proteinExistence type="predicted"/>
<accession>A0A382H6I0</accession>
<name>A0A382H6I0_9ZZZZ</name>
<organism evidence="1">
    <name type="scientific">marine metagenome</name>
    <dbReference type="NCBI Taxonomy" id="408172"/>
    <lineage>
        <taxon>unclassified sequences</taxon>
        <taxon>metagenomes</taxon>
        <taxon>ecological metagenomes</taxon>
    </lineage>
</organism>
<gene>
    <name evidence="1" type="ORF">METZ01_LOCUS235762</name>
</gene>
<dbReference type="InterPro" id="IPR011053">
    <property type="entry name" value="Single_hybrid_motif"/>
</dbReference>
<dbReference type="SUPFAM" id="SSF51230">
    <property type="entry name" value="Single hybrid motif"/>
    <property type="match status" value="1"/>
</dbReference>
<dbReference type="EMBL" id="UINC01059465">
    <property type="protein sequence ID" value="SVB82908.1"/>
    <property type="molecule type" value="Genomic_DNA"/>
</dbReference>
<reference evidence="1" key="1">
    <citation type="submission" date="2018-05" db="EMBL/GenBank/DDBJ databases">
        <authorList>
            <person name="Lanie J.A."/>
            <person name="Ng W.-L."/>
            <person name="Kazmierczak K.M."/>
            <person name="Andrzejewski T.M."/>
            <person name="Davidsen T.M."/>
            <person name="Wayne K.J."/>
            <person name="Tettelin H."/>
            <person name="Glass J.I."/>
            <person name="Rusch D."/>
            <person name="Podicherti R."/>
            <person name="Tsui H.-C.T."/>
            <person name="Winkler M.E."/>
        </authorList>
    </citation>
    <scope>NUCLEOTIDE SEQUENCE</scope>
</reference>
<feature type="non-terminal residue" evidence="1">
    <location>
        <position position="39"/>
    </location>
</feature>